<feature type="compositionally biased region" description="Low complexity" evidence="1">
    <location>
        <begin position="27"/>
        <end position="36"/>
    </location>
</feature>
<dbReference type="Gene3D" id="3.60.15.10">
    <property type="entry name" value="Ribonuclease Z/Hydroxyacylglutathione hydrolase-like"/>
    <property type="match status" value="1"/>
</dbReference>
<evidence type="ECO:0000313" key="3">
    <source>
        <dbReference type="EMBL" id="KYH24506.1"/>
    </source>
</evidence>
<dbReference type="EMBL" id="LTAZ01000013">
    <property type="protein sequence ID" value="KYH24506.1"/>
    <property type="molecule type" value="Genomic_DNA"/>
</dbReference>
<dbReference type="InterPro" id="IPR052159">
    <property type="entry name" value="Competence_DNA_uptake"/>
</dbReference>
<keyword evidence="3" id="KW-0378">Hydrolase</keyword>
<sequence length="361" mass="38620">MLVLLVSSAGCLGGGGQSPVDDDTDPSSDSNTTAPSEDLEGTLEIHPINVGQADATLIIAPSGETMLIDSGDWPNDGRTVIDYLNAQDIDRIDHLVTTHGHADHIGGHAAIIEHYETKRNGIGAVWDSGVTHDSAAYDRYLTAVEEHNVTLYATQEGDEIPFESEQAQATVLNPPADSKKPDDIDYNSVVVRVEFGESSALFTGDAGTNVEERLLETHAEALDVDLYQAGHHGSSTSSMPAFLDAMSPQATIISSAYDSQYDHPHEEPLAAFAEREIPTYWTATHGTMIFESDGEAWTVATQADATTDPTALREDSEVEADPTDPPTEYEPLTVLIVDEFSDHHMRSSVSSSAAVATGVIA</sequence>
<evidence type="ECO:0000313" key="4">
    <source>
        <dbReference type="Proteomes" id="UP000075321"/>
    </source>
</evidence>
<accession>A0A151A9X5</accession>
<evidence type="ECO:0000259" key="2">
    <source>
        <dbReference type="SMART" id="SM00849"/>
    </source>
</evidence>
<comment type="caution">
    <text evidence="3">The sequence shown here is derived from an EMBL/GenBank/DDBJ whole genome shotgun (WGS) entry which is preliminary data.</text>
</comment>
<dbReference type="AlphaFoldDB" id="A0A151A9X5"/>
<dbReference type="Proteomes" id="UP000075321">
    <property type="component" value="Unassembled WGS sequence"/>
</dbReference>
<organism evidence="3 4">
    <name type="scientific">Halalkalicoccus paucihalophilus</name>
    <dbReference type="NCBI Taxonomy" id="1008153"/>
    <lineage>
        <taxon>Archaea</taxon>
        <taxon>Methanobacteriati</taxon>
        <taxon>Methanobacteriota</taxon>
        <taxon>Stenosarchaea group</taxon>
        <taxon>Halobacteria</taxon>
        <taxon>Halobacteriales</taxon>
        <taxon>Halococcaceae</taxon>
        <taxon>Halalkalicoccus</taxon>
    </lineage>
</organism>
<keyword evidence="4" id="KW-1185">Reference proteome</keyword>
<dbReference type="OrthoDB" id="3327at2157"/>
<protein>
    <submittedName>
        <fullName evidence="3">Hydroxyacylglutathione hydrolase</fullName>
        <ecNumber evidence="3">3.1.2.6</ecNumber>
    </submittedName>
</protein>
<evidence type="ECO:0000256" key="1">
    <source>
        <dbReference type="SAM" id="MobiDB-lite"/>
    </source>
</evidence>
<dbReference type="InterPro" id="IPR001279">
    <property type="entry name" value="Metallo-B-lactamas"/>
</dbReference>
<feature type="domain" description="Metallo-beta-lactamase" evidence="2">
    <location>
        <begin position="52"/>
        <end position="257"/>
    </location>
</feature>
<reference evidence="3 4" key="1">
    <citation type="submission" date="2016-02" db="EMBL/GenBank/DDBJ databases">
        <title>Genome sequence of Halalkalicoccus paucihalophilus DSM 24557.</title>
        <authorList>
            <person name="Poehlein A."/>
            <person name="Daniel R."/>
        </authorList>
    </citation>
    <scope>NUCLEOTIDE SEQUENCE [LARGE SCALE GENOMIC DNA]</scope>
    <source>
        <strain evidence="3 4">DSM 24557</strain>
    </source>
</reference>
<dbReference type="RefSeq" id="WP_169802678.1">
    <property type="nucleotide sequence ID" value="NZ_LTAZ01000013.1"/>
</dbReference>
<gene>
    <name evidence="3" type="primary">gloB_10</name>
    <name evidence="3" type="ORF">HAPAU_34890</name>
</gene>
<dbReference type="GO" id="GO:0004416">
    <property type="term" value="F:hydroxyacylglutathione hydrolase activity"/>
    <property type="evidence" value="ECO:0007669"/>
    <property type="project" value="UniProtKB-EC"/>
</dbReference>
<dbReference type="SUPFAM" id="SSF56281">
    <property type="entry name" value="Metallo-hydrolase/oxidoreductase"/>
    <property type="match status" value="1"/>
</dbReference>
<dbReference type="PATRIC" id="fig|1008153.3.peg.3677"/>
<proteinExistence type="predicted"/>
<feature type="region of interest" description="Disordered" evidence="1">
    <location>
        <begin position="14"/>
        <end position="40"/>
    </location>
</feature>
<dbReference type="EC" id="3.1.2.6" evidence="3"/>
<dbReference type="InterPro" id="IPR036866">
    <property type="entry name" value="RibonucZ/Hydroxyglut_hydro"/>
</dbReference>
<dbReference type="CDD" id="cd07731">
    <property type="entry name" value="ComA-like_MBL-fold"/>
    <property type="match status" value="1"/>
</dbReference>
<dbReference type="PANTHER" id="PTHR30619:SF1">
    <property type="entry name" value="RECOMBINATION PROTEIN 2"/>
    <property type="match status" value="1"/>
</dbReference>
<dbReference type="Pfam" id="PF00753">
    <property type="entry name" value="Lactamase_B"/>
    <property type="match status" value="1"/>
</dbReference>
<dbReference type="PANTHER" id="PTHR30619">
    <property type="entry name" value="DNA INTERNALIZATION/COMPETENCE PROTEIN COMEC/REC2"/>
    <property type="match status" value="1"/>
</dbReference>
<name>A0A151A9X5_9EURY</name>
<feature type="region of interest" description="Disordered" evidence="1">
    <location>
        <begin position="304"/>
        <end position="329"/>
    </location>
</feature>
<dbReference type="SMART" id="SM00849">
    <property type="entry name" value="Lactamase_B"/>
    <property type="match status" value="1"/>
</dbReference>
<dbReference type="InterPro" id="IPR035681">
    <property type="entry name" value="ComA-like_MBL"/>
</dbReference>